<name>A0A7R9PT33_9ACAR</name>
<accession>A0A7R9PT33</accession>
<evidence type="ECO:0000313" key="1">
    <source>
        <dbReference type="EMBL" id="CAD7619815.1"/>
    </source>
</evidence>
<organism evidence="1">
    <name type="scientific">Medioppia subpectinata</name>
    <dbReference type="NCBI Taxonomy" id="1979941"/>
    <lineage>
        <taxon>Eukaryota</taxon>
        <taxon>Metazoa</taxon>
        <taxon>Ecdysozoa</taxon>
        <taxon>Arthropoda</taxon>
        <taxon>Chelicerata</taxon>
        <taxon>Arachnida</taxon>
        <taxon>Acari</taxon>
        <taxon>Acariformes</taxon>
        <taxon>Sarcoptiformes</taxon>
        <taxon>Oribatida</taxon>
        <taxon>Brachypylina</taxon>
        <taxon>Oppioidea</taxon>
        <taxon>Oppiidae</taxon>
        <taxon>Medioppia</taxon>
    </lineage>
</organism>
<dbReference type="Gene3D" id="3.40.190.10">
    <property type="entry name" value="Periplasmic binding protein-like II"/>
    <property type="match status" value="1"/>
</dbReference>
<proteinExistence type="predicted"/>
<dbReference type="EMBL" id="CAJPIZ010000060">
    <property type="protein sequence ID" value="CAG2100245.1"/>
    <property type="molecule type" value="Genomic_DNA"/>
</dbReference>
<protein>
    <submittedName>
        <fullName evidence="1">Uncharacterized protein</fullName>
    </submittedName>
</protein>
<reference evidence="1" key="1">
    <citation type="submission" date="2020-11" db="EMBL/GenBank/DDBJ databases">
        <authorList>
            <person name="Tran Van P."/>
        </authorList>
    </citation>
    <scope>NUCLEOTIDE SEQUENCE</scope>
</reference>
<sequence>MHSDWDWGKERSGVWTGMIGRVVNGSADLALGGLSADSKRQKTSPLNYIGEALRDISKINTAMELMVTNTSRLTYICPRLLINGRAANFGHQYFNLPPKRSETTFLMEQLTIAVPKNFALKNQ</sequence>
<dbReference type="AlphaFoldDB" id="A0A7R9PT33"/>
<evidence type="ECO:0000313" key="2">
    <source>
        <dbReference type="Proteomes" id="UP000759131"/>
    </source>
</evidence>
<dbReference type="Proteomes" id="UP000759131">
    <property type="component" value="Unassembled WGS sequence"/>
</dbReference>
<dbReference type="EMBL" id="OC854635">
    <property type="protein sequence ID" value="CAD7619815.1"/>
    <property type="molecule type" value="Genomic_DNA"/>
</dbReference>
<gene>
    <name evidence="1" type="ORF">OSB1V03_LOCUS313</name>
</gene>
<keyword evidence="2" id="KW-1185">Reference proteome</keyword>
<dbReference type="OrthoDB" id="6411156at2759"/>